<reference evidence="1 2" key="1">
    <citation type="journal article" date="2025" name="Microbiol. Resour. Announc.">
        <title>Draft genome sequences for Neonectria magnoliae and Neonectria punicea, canker pathogens of Liriodendron tulipifera and Acer saccharum in West Virginia.</title>
        <authorList>
            <person name="Petronek H.M."/>
            <person name="Kasson M.T."/>
            <person name="Metheny A.M."/>
            <person name="Stauder C.M."/>
            <person name="Lovett B."/>
            <person name="Lynch S.C."/>
            <person name="Garnas J.R."/>
            <person name="Kasson L.R."/>
            <person name="Stajich J.E."/>
        </authorList>
    </citation>
    <scope>NUCLEOTIDE SEQUENCE [LARGE SCALE GENOMIC DNA]</scope>
    <source>
        <strain evidence="1 2">NRRL 64651</strain>
    </source>
</reference>
<name>A0ABR1H2G0_9HYPO</name>
<proteinExistence type="predicted"/>
<gene>
    <name evidence="1" type="ORF">QQZ08_012380</name>
</gene>
<protein>
    <submittedName>
        <fullName evidence="1">Uncharacterized protein</fullName>
    </submittedName>
</protein>
<dbReference type="EMBL" id="JAZAVK010000246">
    <property type="protein sequence ID" value="KAK7415298.1"/>
    <property type="molecule type" value="Genomic_DNA"/>
</dbReference>
<accession>A0ABR1H2G0</accession>
<keyword evidence="2" id="KW-1185">Reference proteome</keyword>
<sequence length="441" mass="50393">MQTQTTPASTVPEGRKRAFFGSLTREQRAGAERLPPDFLEDLVLTWPGLDDDVIPDGPNKHFLSSLTQAQRTEALKFPPELLSKAVQKWETQTQALLKEGMWIKSPAADDFFSRLFPAERLGMEKVPPAAFNEIAQNWSRGHTQEQAKPGFGTADSFLVKLTPEQKAAAKDLPAARLADIVRIYSQSATPPPLHMRIKLEQEMRIQLNQHLEPPLPNNTTPHVFGQLMDLQRRIKREERLVAMQHGITTPQQQQGVKMLLQEQQKIDSTCKSPGTYPGSVAMIQQRWRQFERQHTRQREIERLEEETKRDSSLCRSKQLQSYAQAYFAIRLNFYRTEQRAQALFEEEHALHQKQQRAKHFKAFMAEEIAIYRQQQEKELELDRRSSIKSETSGSDLTAVFAGNDGPLLTTSGRRKGESVSLYSSLVEDAVEHYGQHSHEVA</sequence>
<dbReference type="Proteomes" id="UP001498421">
    <property type="component" value="Unassembled WGS sequence"/>
</dbReference>
<evidence type="ECO:0000313" key="1">
    <source>
        <dbReference type="EMBL" id="KAK7415298.1"/>
    </source>
</evidence>
<evidence type="ECO:0000313" key="2">
    <source>
        <dbReference type="Proteomes" id="UP001498421"/>
    </source>
</evidence>
<comment type="caution">
    <text evidence="1">The sequence shown here is derived from an EMBL/GenBank/DDBJ whole genome shotgun (WGS) entry which is preliminary data.</text>
</comment>
<organism evidence="1 2">
    <name type="scientific">Neonectria magnoliae</name>
    <dbReference type="NCBI Taxonomy" id="2732573"/>
    <lineage>
        <taxon>Eukaryota</taxon>
        <taxon>Fungi</taxon>
        <taxon>Dikarya</taxon>
        <taxon>Ascomycota</taxon>
        <taxon>Pezizomycotina</taxon>
        <taxon>Sordariomycetes</taxon>
        <taxon>Hypocreomycetidae</taxon>
        <taxon>Hypocreales</taxon>
        <taxon>Nectriaceae</taxon>
        <taxon>Neonectria</taxon>
    </lineage>
</organism>